<keyword evidence="2" id="KW-0812">Transmembrane</keyword>
<sequence>RRFAMRSIVVWLVLLDVATSLHADGNEQPSAEKYRSIDDHKYRAKAPTNADEINEAKSDRWSMLASPFISSGHNDKKIRGYGNDMMHKVRDVRRTHQKRSAEDIDTEHKGTDTENEEDYGRIALFPGPVYERVGEGGKKGRQKSPPSRVDDKNARSDNKEPIVDNRKKSGEKTNSNSASGIGQPTNVSRADTKTVPSSKAATNESTLPVAQPASKPNRSQHETKSGILPVDGIKHQPIDSVVPVERINETSDITSSFPNSSPSLPGRVETVVTITYSLTTGQLITPKNDQLTTNIEENEVENGPGESEIVREKRQSESDDTMFWAVIVAVVAMLMFIYLACGFCIMCKTIKEISKAEALAIKEGAIA</sequence>
<keyword evidence="2" id="KW-1133">Transmembrane helix</keyword>
<feature type="signal peptide" evidence="3">
    <location>
        <begin position="1"/>
        <end position="23"/>
    </location>
</feature>
<keyword evidence="2" id="KW-0472">Membrane</keyword>
<proteinExistence type="predicted"/>
<reference evidence="5" key="1">
    <citation type="submission" date="2022-11" db="UniProtKB">
        <authorList>
            <consortium name="WormBaseParasite"/>
        </authorList>
    </citation>
    <scope>IDENTIFICATION</scope>
</reference>
<name>A0A915CG46_PARUN</name>
<feature type="region of interest" description="Disordered" evidence="1">
    <location>
        <begin position="87"/>
        <end position="225"/>
    </location>
</feature>
<evidence type="ECO:0000256" key="3">
    <source>
        <dbReference type="SAM" id="SignalP"/>
    </source>
</evidence>
<feature type="chain" id="PRO_5038123207" evidence="3">
    <location>
        <begin position="24"/>
        <end position="367"/>
    </location>
</feature>
<feature type="compositionally biased region" description="Basic and acidic residues" evidence="1">
    <location>
        <begin position="87"/>
        <end position="112"/>
    </location>
</feature>
<accession>A0A915CG46</accession>
<evidence type="ECO:0000256" key="1">
    <source>
        <dbReference type="SAM" id="MobiDB-lite"/>
    </source>
</evidence>
<keyword evidence="4" id="KW-1185">Reference proteome</keyword>
<dbReference type="Proteomes" id="UP000887569">
    <property type="component" value="Unplaced"/>
</dbReference>
<dbReference type="AlphaFoldDB" id="A0A915CG46"/>
<feature type="compositionally biased region" description="Polar residues" evidence="1">
    <location>
        <begin position="172"/>
        <end position="208"/>
    </location>
</feature>
<organism evidence="4 5">
    <name type="scientific">Parascaris univalens</name>
    <name type="common">Nematode worm</name>
    <dbReference type="NCBI Taxonomy" id="6257"/>
    <lineage>
        <taxon>Eukaryota</taxon>
        <taxon>Metazoa</taxon>
        <taxon>Ecdysozoa</taxon>
        <taxon>Nematoda</taxon>
        <taxon>Chromadorea</taxon>
        <taxon>Rhabditida</taxon>
        <taxon>Spirurina</taxon>
        <taxon>Ascaridomorpha</taxon>
        <taxon>Ascaridoidea</taxon>
        <taxon>Ascarididae</taxon>
        <taxon>Parascaris</taxon>
    </lineage>
</organism>
<evidence type="ECO:0000313" key="5">
    <source>
        <dbReference type="WBParaSite" id="PgR141_g005_t02"/>
    </source>
</evidence>
<evidence type="ECO:0000256" key="2">
    <source>
        <dbReference type="SAM" id="Phobius"/>
    </source>
</evidence>
<dbReference type="WBParaSite" id="PgR141_g005_t02">
    <property type="protein sequence ID" value="PgR141_g005_t02"/>
    <property type="gene ID" value="PgR141_g005"/>
</dbReference>
<keyword evidence="3" id="KW-0732">Signal</keyword>
<feature type="transmembrane region" description="Helical" evidence="2">
    <location>
        <begin position="322"/>
        <end position="345"/>
    </location>
</feature>
<feature type="compositionally biased region" description="Basic and acidic residues" evidence="1">
    <location>
        <begin position="148"/>
        <end position="171"/>
    </location>
</feature>
<evidence type="ECO:0000313" key="4">
    <source>
        <dbReference type="Proteomes" id="UP000887569"/>
    </source>
</evidence>
<protein>
    <submittedName>
        <fullName evidence="5">Uncharacterized protein</fullName>
    </submittedName>
</protein>